<sequence>MGFLVPARREIDLGTYLDITVGELLKRQSRTWTSNSPARHLKNVAPPSEATVNLGPPLCG</sequence>
<feature type="region of interest" description="Disordered" evidence="1">
    <location>
        <begin position="32"/>
        <end position="60"/>
    </location>
</feature>
<reference evidence="2 3" key="1">
    <citation type="submission" date="2019-02" db="EMBL/GenBank/DDBJ databases">
        <title>Genome sequencing of the rare red list fungi Antrodiella citrinella (Flaviporus citrinellus).</title>
        <authorList>
            <person name="Buettner E."/>
            <person name="Kellner H."/>
        </authorList>
    </citation>
    <scope>NUCLEOTIDE SEQUENCE [LARGE SCALE GENOMIC DNA]</scope>
    <source>
        <strain evidence="2 3">DSM 108506</strain>
    </source>
</reference>
<evidence type="ECO:0000313" key="2">
    <source>
        <dbReference type="EMBL" id="THH27070.1"/>
    </source>
</evidence>
<comment type="caution">
    <text evidence="2">The sequence shown here is derived from an EMBL/GenBank/DDBJ whole genome shotgun (WGS) entry which is preliminary data.</text>
</comment>
<proteinExistence type="predicted"/>
<dbReference type="AlphaFoldDB" id="A0A4S4MUQ2"/>
<keyword evidence="3" id="KW-1185">Reference proteome</keyword>
<dbReference type="Proteomes" id="UP000308730">
    <property type="component" value="Unassembled WGS sequence"/>
</dbReference>
<evidence type="ECO:0000313" key="3">
    <source>
        <dbReference type="Proteomes" id="UP000308730"/>
    </source>
</evidence>
<organism evidence="2 3">
    <name type="scientific">Antrodiella citrinella</name>
    <dbReference type="NCBI Taxonomy" id="2447956"/>
    <lineage>
        <taxon>Eukaryota</taxon>
        <taxon>Fungi</taxon>
        <taxon>Dikarya</taxon>
        <taxon>Basidiomycota</taxon>
        <taxon>Agaricomycotina</taxon>
        <taxon>Agaricomycetes</taxon>
        <taxon>Polyporales</taxon>
        <taxon>Steccherinaceae</taxon>
        <taxon>Antrodiella</taxon>
    </lineage>
</organism>
<gene>
    <name evidence="2" type="ORF">EUX98_g7118</name>
</gene>
<name>A0A4S4MUQ2_9APHY</name>
<protein>
    <submittedName>
        <fullName evidence="2">Uncharacterized protein</fullName>
    </submittedName>
</protein>
<dbReference type="EMBL" id="SGPM01000283">
    <property type="protein sequence ID" value="THH27070.1"/>
    <property type="molecule type" value="Genomic_DNA"/>
</dbReference>
<evidence type="ECO:0000256" key="1">
    <source>
        <dbReference type="SAM" id="MobiDB-lite"/>
    </source>
</evidence>
<accession>A0A4S4MUQ2</accession>